<proteinExistence type="predicted"/>
<evidence type="ECO:0000313" key="3">
    <source>
        <dbReference type="Proteomes" id="UP001300745"/>
    </source>
</evidence>
<dbReference type="EMBL" id="JAPJDO010000065">
    <property type="protein sequence ID" value="MCX2941258.1"/>
    <property type="molecule type" value="Genomic_DNA"/>
</dbReference>
<feature type="domain" description="NAD-dependent epimerase/dehydratase" evidence="1">
    <location>
        <begin position="3"/>
        <end position="229"/>
    </location>
</feature>
<evidence type="ECO:0000259" key="1">
    <source>
        <dbReference type="Pfam" id="PF01370"/>
    </source>
</evidence>
<dbReference type="Pfam" id="PF01370">
    <property type="entry name" value="Epimerase"/>
    <property type="match status" value="1"/>
</dbReference>
<reference evidence="2 3" key="1">
    <citation type="submission" date="2022-11" db="EMBL/GenBank/DDBJ databases">
        <title>Mycobacterium sp. nov.</title>
        <authorList>
            <person name="Papic B."/>
            <person name="Spicic S."/>
            <person name="Duvnjak S."/>
        </authorList>
    </citation>
    <scope>NUCLEOTIDE SEQUENCE [LARGE SCALE GENOMIC DNA]</scope>
    <source>
        <strain evidence="2 3">CVI_P4</strain>
    </source>
</reference>
<dbReference type="Gene3D" id="3.40.50.720">
    <property type="entry name" value="NAD(P)-binding Rossmann-like Domain"/>
    <property type="match status" value="1"/>
</dbReference>
<gene>
    <name evidence="2" type="ORF">ORI27_31710</name>
</gene>
<accession>A0ABT3SP76</accession>
<protein>
    <submittedName>
        <fullName evidence="2">NAD-dependent epimerase/dehydratase family protein</fullName>
    </submittedName>
</protein>
<dbReference type="Proteomes" id="UP001300745">
    <property type="component" value="Unassembled WGS sequence"/>
</dbReference>
<dbReference type="PANTHER" id="PTHR48079">
    <property type="entry name" value="PROTEIN YEEZ"/>
    <property type="match status" value="1"/>
</dbReference>
<dbReference type="InterPro" id="IPR051783">
    <property type="entry name" value="NAD(P)-dependent_oxidoreduct"/>
</dbReference>
<dbReference type="PANTHER" id="PTHR48079:SF6">
    <property type="entry name" value="NAD(P)-BINDING DOMAIN-CONTAINING PROTEIN-RELATED"/>
    <property type="match status" value="1"/>
</dbReference>
<dbReference type="InterPro" id="IPR036291">
    <property type="entry name" value="NAD(P)-bd_dom_sf"/>
</dbReference>
<dbReference type="RefSeq" id="WP_266001173.1">
    <property type="nucleotide sequence ID" value="NZ_JAPJDN010000065.1"/>
</dbReference>
<organism evidence="2 3">
    <name type="scientific">Mycobacterium pinniadriaticum</name>
    <dbReference type="NCBI Taxonomy" id="2994102"/>
    <lineage>
        <taxon>Bacteria</taxon>
        <taxon>Bacillati</taxon>
        <taxon>Actinomycetota</taxon>
        <taxon>Actinomycetes</taxon>
        <taxon>Mycobacteriales</taxon>
        <taxon>Mycobacteriaceae</taxon>
        <taxon>Mycobacterium</taxon>
    </lineage>
</organism>
<dbReference type="InterPro" id="IPR001509">
    <property type="entry name" value="Epimerase_deHydtase"/>
</dbReference>
<dbReference type="SUPFAM" id="SSF51735">
    <property type="entry name" value="NAD(P)-binding Rossmann-fold domains"/>
    <property type="match status" value="1"/>
</dbReference>
<comment type="caution">
    <text evidence="2">The sequence shown here is derived from an EMBL/GenBank/DDBJ whole genome shotgun (WGS) entry which is preliminary data.</text>
</comment>
<sequence>MRIFVTGGSGFVGQHVVRRLATEGHQVLGSARSGRAAELILAAGGRPVMGDLADLAPNGEQAEWTDVLNECDAVIHGAARMEFWGPDAGFRRDNYVPTVALHEAAAAAGVGRFVLISAASVSSGSQRAAVVDEDTDNGRPNTAYSRVKLATEQALLSAVTPTMDTVVLRPPFIWGAGMTTVTELADLARAGGWTWIDRGRHVMDFIHVDNLAAAAELALTRGRPGGIYYVTDGTPMSIRDFMTPLLATQGVDVSRARNVPLGVAATLGAVLDGGARLLRRPKPPMLTNWLVTFLGHDRSYDITAARRDLGYSPDVALAQGLADMTSAPIATGHTTDRSG</sequence>
<evidence type="ECO:0000313" key="2">
    <source>
        <dbReference type="EMBL" id="MCX2941258.1"/>
    </source>
</evidence>
<name>A0ABT3SP76_9MYCO</name>
<keyword evidence="3" id="KW-1185">Reference proteome</keyword>